<proteinExistence type="inferred from homology"/>
<dbReference type="SMART" id="SM00478">
    <property type="entry name" value="ENDO3c"/>
    <property type="match status" value="1"/>
</dbReference>
<evidence type="ECO:0000256" key="2">
    <source>
        <dbReference type="ARBA" id="ARBA00022485"/>
    </source>
</evidence>
<dbReference type="InterPro" id="IPR023170">
    <property type="entry name" value="HhH_base_excis_C"/>
</dbReference>
<evidence type="ECO:0000256" key="7">
    <source>
        <dbReference type="ARBA" id="ARBA00023014"/>
    </source>
</evidence>
<evidence type="ECO:0000256" key="4">
    <source>
        <dbReference type="ARBA" id="ARBA00022763"/>
    </source>
</evidence>
<dbReference type="PROSITE" id="PS01155">
    <property type="entry name" value="ENDONUCLEASE_III_2"/>
    <property type="match status" value="1"/>
</dbReference>
<dbReference type="HAMAP" id="MF_00942">
    <property type="entry name" value="Nth"/>
    <property type="match status" value="1"/>
</dbReference>
<dbReference type="Pfam" id="PF00730">
    <property type="entry name" value="HhH-GPD"/>
    <property type="match status" value="1"/>
</dbReference>
<evidence type="ECO:0000256" key="6">
    <source>
        <dbReference type="ARBA" id="ARBA00023004"/>
    </source>
</evidence>
<dbReference type="FunFam" id="1.10.1670.10:FF:000001">
    <property type="entry name" value="Endonuclease III"/>
    <property type="match status" value="1"/>
</dbReference>
<dbReference type="EC" id="4.2.99.18" evidence="12"/>
<dbReference type="GO" id="GO:0006285">
    <property type="term" value="P:base-excision repair, AP site formation"/>
    <property type="evidence" value="ECO:0007669"/>
    <property type="project" value="TreeGrafter"/>
</dbReference>
<keyword evidence="14" id="KW-0540">Nuclease</keyword>
<dbReference type="PANTHER" id="PTHR10359">
    <property type="entry name" value="A/G-SPECIFIC ADENINE GLYCOSYLASE/ENDONUCLEASE III"/>
    <property type="match status" value="1"/>
</dbReference>
<protein>
    <recommendedName>
        <fullName evidence="12">Endonuclease III</fullName>
        <ecNumber evidence="12">4.2.99.18</ecNumber>
    </recommendedName>
    <alternativeName>
        <fullName evidence="12">DNA-(apurinic or apyrimidinic site) lyase</fullName>
    </alternativeName>
</protein>
<gene>
    <name evidence="12" type="primary">nth</name>
    <name evidence="14" type="ordered locus">Srot_1114</name>
</gene>
<reference evidence="14 15" key="1">
    <citation type="journal article" date="2010" name="Stand. Genomic Sci.">
        <title>Complete genome sequence of Segniliparus rotundus type strain (CDC 1076).</title>
        <authorList>
            <person name="Sikorski J."/>
            <person name="Lapidus A."/>
            <person name="Copeland A."/>
            <person name="Misra M."/>
            <person name="Glavina Del Rio T."/>
            <person name="Nolan M."/>
            <person name="Lucas S."/>
            <person name="Chen F."/>
            <person name="Tice H."/>
            <person name="Cheng J.F."/>
            <person name="Jando M."/>
            <person name="Schneider S."/>
            <person name="Bruce D."/>
            <person name="Goodwin L."/>
            <person name="Pitluck S."/>
            <person name="Liolios K."/>
            <person name="Mikhailova N."/>
            <person name="Pati A."/>
            <person name="Ivanova N."/>
            <person name="Mavromatis K."/>
            <person name="Chen A."/>
            <person name="Palaniappan K."/>
            <person name="Chertkov O."/>
            <person name="Land M."/>
            <person name="Hauser L."/>
            <person name="Chang Y.J."/>
            <person name="Jeffries C.D."/>
            <person name="Brettin T."/>
            <person name="Detter J.C."/>
            <person name="Han C."/>
            <person name="Rohde M."/>
            <person name="Goker M."/>
            <person name="Bristow J."/>
            <person name="Eisen J.A."/>
            <person name="Markowitz V."/>
            <person name="Hugenholtz P."/>
            <person name="Kyrpides N.C."/>
            <person name="Klenk H.P."/>
        </authorList>
    </citation>
    <scope>NUCLEOTIDE SEQUENCE [LARGE SCALE GENOMIC DNA]</scope>
    <source>
        <strain evidence="15">ATCC BAA-972 / CDC 1076 / CIP 108378 / DSM 44985 / JCM 13578</strain>
    </source>
</reference>
<feature type="binding site" evidence="12">
    <location>
        <position position="202"/>
    </location>
    <ligand>
        <name>[4Fe-4S] cluster</name>
        <dbReference type="ChEBI" id="CHEBI:49883"/>
    </ligand>
</feature>
<keyword evidence="15" id="KW-1185">Reference proteome</keyword>
<feature type="binding site" evidence="12">
    <location>
        <position position="212"/>
    </location>
    <ligand>
        <name>[4Fe-4S] cluster</name>
        <dbReference type="ChEBI" id="CHEBI:49883"/>
    </ligand>
</feature>
<evidence type="ECO:0000256" key="5">
    <source>
        <dbReference type="ARBA" id="ARBA00022801"/>
    </source>
</evidence>
<dbReference type="eggNOG" id="COG0177">
    <property type="taxonomic scope" value="Bacteria"/>
</dbReference>
<dbReference type="Gene3D" id="1.10.340.30">
    <property type="entry name" value="Hypothetical protein, domain 2"/>
    <property type="match status" value="1"/>
</dbReference>
<dbReference type="FunFam" id="1.10.340.30:FF:000001">
    <property type="entry name" value="Endonuclease III"/>
    <property type="match status" value="1"/>
</dbReference>
<dbReference type="SUPFAM" id="SSF48150">
    <property type="entry name" value="DNA-glycosylase"/>
    <property type="match status" value="1"/>
</dbReference>
<dbReference type="Pfam" id="PF00633">
    <property type="entry name" value="HHH"/>
    <property type="match status" value="1"/>
</dbReference>
<keyword evidence="2 12" id="KW-0004">4Fe-4S</keyword>
<keyword evidence="4 12" id="KW-0227">DNA damage</keyword>
<feature type="binding site" evidence="12">
    <location>
        <position position="209"/>
    </location>
    <ligand>
        <name>[4Fe-4S] cluster</name>
        <dbReference type="ChEBI" id="CHEBI:49883"/>
    </ligand>
</feature>
<keyword evidence="9 12" id="KW-0234">DNA repair</keyword>
<dbReference type="AlphaFoldDB" id="D6ZF63"/>
<evidence type="ECO:0000256" key="8">
    <source>
        <dbReference type="ARBA" id="ARBA00023125"/>
    </source>
</evidence>
<dbReference type="SMART" id="SM00525">
    <property type="entry name" value="FES"/>
    <property type="match status" value="1"/>
</dbReference>
<keyword evidence="14" id="KW-0255">Endonuclease</keyword>
<feature type="binding site" evidence="12">
    <location>
        <position position="218"/>
    </location>
    <ligand>
        <name>[4Fe-4S] cluster</name>
        <dbReference type="ChEBI" id="CHEBI:49883"/>
    </ligand>
</feature>
<dbReference type="STRING" id="640132.Srot_1114"/>
<dbReference type="InterPro" id="IPR003265">
    <property type="entry name" value="HhH-GPD_domain"/>
</dbReference>
<evidence type="ECO:0000256" key="11">
    <source>
        <dbReference type="ARBA" id="ARBA00023295"/>
    </source>
</evidence>
<keyword evidence="7 12" id="KW-0411">Iron-sulfur</keyword>
<dbReference type="CDD" id="cd00056">
    <property type="entry name" value="ENDO3c"/>
    <property type="match status" value="1"/>
</dbReference>
<evidence type="ECO:0000313" key="15">
    <source>
        <dbReference type="Proteomes" id="UP000002247"/>
    </source>
</evidence>
<dbReference type="GO" id="GO:0003677">
    <property type="term" value="F:DNA binding"/>
    <property type="evidence" value="ECO:0007669"/>
    <property type="project" value="UniProtKB-UniRule"/>
</dbReference>
<dbReference type="InterPro" id="IPR004035">
    <property type="entry name" value="Endouclease-III_FeS-bd_BS"/>
</dbReference>
<evidence type="ECO:0000259" key="13">
    <source>
        <dbReference type="SMART" id="SM00478"/>
    </source>
</evidence>
<dbReference type="InterPro" id="IPR011257">
    <property type="entry name" value="DNA_glycosylase"/>
</dbReference>
<sequence length="245" mass="26830">MPAASAFKNQPKAPLGLVRRARRMSRTLAELFPDAHCELRFTNPLELLVATVLSAQTTDVRVNMVTPALFARYRTAQDYAQANQADVEELIRTIGLFRAKAANLIGIGSALCERFGAQVPRTLQELVTLPGVGRKTANVVLGNAFGVPGLTVDTHFARLVGRWRWTEETDPVKIEFAVAALIERKEWTDLSHRIIWFGRSVCHAQRPACGACSLAADCPSFGVGPTERALAQRLVKTSYSTALLS</sequence>
<comment type="similarity">
    <text evidence="1 12">Belongs to the Nth/MutY family.</text>
</comment>
<dbReference type="InterPro" id="IPR000445">
    <property type="entry name" value="HhH_motif"/>
</dbReference>
<dbReference type="InterPro" id="IPR004036">
    <property type="entry name" value="Endonuclease-III-like_CS2"/>
</dbReference>
<dbReference type="PROSITE" id="PS00764">
    <property type="entry name" value="ENDONUCLEASE_III_1"/>
    <property type="match status" value="1"/>
</dbReference>
<keyword evidence="8 12" id="KW-0238">DNA-binding</keyword>
<dbReference type="GO" id="GO:0140078">
    <property type="term" value="F:class I DNA-(apurinic or apyrimidinic site) endonuclease activity"/>
    <property type="evidence" value="ECO:0007669"/>
    <property type="project" value="UniProtKB-EC"/>
</dbReference>
<dbReference type="NCBIfam" id="TIGR01083">
    <property type="entry name" value="nth"/>
    <property type="match status" value="1"/>
</dbReference>
<name>D6ZF63_SEGRD</name>
<dbReference type="RefSeq" id="WP_013138043.1">
    <property type="nucleotide sequence ID" value="NC_014168.1"/>
</dbReference>
<evidence type="ECO:0000256" key="9">
    <source>
        <dbReference type="ARBA" id="ARBA00023204"/>
    </source>
</evidence>
<dbReference type="KEGG" id="srt:Srot_1114"/>
<dbReference type="GO" id="GO:0046872">
    <property type="term" value="F:metal ion binding"/>
    <property type="evidence" value="ECO:0007669"/>
    <property type="project" value="UniProtKB-KW"/>
</dbReference>
<accession>D6ZF63</accession>
<evidence type="ECO:0000256" key="12">
    <source>
        <dbReference type="HAMAP-Rule" id="MF_00942"/>
    </source>
</evidence>
<comment type="cofactor">
    <cofactor evidence="12">
        <name>[4Fe-4S] cluster</name>
        <dbReference type="ChEBI" id="CHEBI:49883"/>
    </cofactor>
    <text evidence="12">Binds 1 [4Fe-4S] cluster.</text>
</comment>
<dbReference type="PANTHER" id="PTHR10359:SF18">
    <property type="entry name" value="ENDONUCLEASE III"/>
    <property type="match status" value="1"/>
</dbReference>
<keyword evidence="10 12" id="KW-0456">Lyase</keyword>
<dbReference type="OrthoDB" id="9800977at2"/>
<evidence type="ECO:0000256" key="1">
    <source>
        <dbReference type="ARBA" id="ARBA00008343"/>
    </source>
</evidence>
<evidence type="ECO:0000256" key="3">
    <source>
        <dbReference type="ARBA" id="ARBA00022723"/>
    </source>
</evidence>
<dbReference type="GO" id="GO:0051539">
    <property type="term" value="F:4 iron, 4 sulfur cluster binding"/>
    <property type="evidence" value="ECO:0007669"/>
    <property type="project" value="UniProtKB-UniRule"/>
</dbReference>
<keyword evidence="5 12" id="KW-0378">Hydrolase</keyword>
<feature type="domain" description="HhH-GPD" evidence="13">
    <location>
        <begin position="53"/>
        <end position="200"/>
    </location>
</feature>
<dbReference type="InterPro" id="IPR003651">
    <property type="entry name" value="Endonuclease3_FeS-loop_motif"/>
</dbReference>
<dbReference type="Proteomes" id="UP000002247">
    <property type="component" value="Chromosome"/>
</dbReference>
<comment type="catalytic activity">
    <reaction evidence="12">
        <text>2'-deoxyribonucleotide-(2'-deoxyribose 5'-phosphate)-2'-deoxyribonucleotide-DNA = a 3'-end 2'-deoxyribonucleotide-(2,3-dehydro-2,3-deoxyribose 5'-phosphate)-DNA + a 5'-end 5'-phospho-2'-deoxyribonucleoside-DNA + H(+)</text>
        <dbReference type="Rhea" id="RHEA:66592"/>
        <dbReference type="Rhea" id="RHEA-COMP:13180"/>
        <dbReference type="Rhea" id="RHEA-COMP:16897"/>
        <dbReference type="Rhea" id="RHEA-COMP:17067"/>
        <dbReference type="ChEBI" id="CHEBI:15378"/>
        <dbReference type="ChEBI" id="CHEBI:136412"/>
        <dbReference type="ChEBI" id="CHEBI:157695"/>
        <dbReference type="ChEBI" id="CHEBI:167181"/>
        <dbReference type="EC" id="4.2.99.18"/>
    </reaction>
</comment>
<comment type="function">
    <text evidence="12">DNA repair enzyme that has both DNA N-glycosylase activity and AP-lyase activity. The DNA N-glycosylase activity releases various damaged pyrimidines from DNA by cleaving the N-glycosidic bond, leaving an AP (apurinic/apyrimidinic) site. The AP-lyase activity cleaves the phosphodiester bond 3' to the AP site by a beta-elimination, leaving a 3'-terminal unsaturated sugar and a product with a terminal 5'-phosphate.</text>
</comment>
<keyword evidence="3 12" id="KW-0479">Metal-binding</keyword>
<dbReference type="InterPro" id="IPR005759">
    <property type="entry name" value="Nth"/>
</dbReference>
<dbReference type="HOGENOM" id="CLU_012862_3_3_11"/>
<keyword evidence="11 12" id="KW-0326">Glycosidase</keyword>
<dbReference type="Gene3D" id="1.10.1670.10">
    <property type="entry name" value="Helix-hairpin-Helix base-excision DNA repair enzymes (C-terminal)"/>
    <property type="match status" value="1"/>
</dbReference>
<evidence type="ECO:0000256" key="10">
    <source>
        <dbReference type="ARBA" id="ARBA00023239"/>
    </source>
</evidence>
<evidence type="ECO:0000313" key="14">
    <source>
        <dbReference type="EMBL" id="ADG97587.1"/>
    </source>
</evidence>
<organism evidence="14 15">
    <name type="scientific">Segniliparus rotundus (strain ATCC BAA-972 / CDC 1076 / CIP 108378 / DSM 44985 / JCM 13578)</name>
    <dbReference type="NCBI Taxonomy" id="640132"/>
    <lineage>
        <taxon>Bacteria</taxon>
        <taxon>Bacillati</taxon>
        <taxon>Actinomycetota</taxon>
        <taxon>Actinomycetes</taxon>
        <taxon>Mycobacteriales</taxon>
        <taxon>Segniliparaceae</taxon>
        <taxon>Segniliparus</taxon>
    </lineage>
</organism>
<keyword evidence="6 12" id="KW-0408">Iron</keyword>
<dbReference type="GO" id="GO:0019104">
    <property type="term" value="F:DNA N-glycosylase activity"/>
    <property type="evidence" value="ECO:0007669"/>
    <property type="project" value="UniProtKB-UniRule"/>
</dbReference>
<dbReference type="EMBL" id="CP001958">
    <property type="protein sequence ID" value="ADG97587.1"/>
    <property type="molecule type" value="Genomic_DNA"/>
</dbReference>